<keyword evidence="11" id="KW-1185">Reference proteome</keyword>
<dbReference type="GO" id="GO:0005886">
    <property type="term" value="C:plasma membrane"/>
    <property type="evidence" value="ECO:0007669"/>
    <property type="project" value="UniProtKB-SubCell"/>
</dbReference>
<keyword evidence="6 9" id="KW-0812">Transmembrane</keyword>
<dbReference type="AlphaFoldDB" id="A0A1I0HGK0"/>
<evidence type="ECO:0000256" key="7">
    <source>
        <dbReference type="ARBA" id="ARBA00022989"/>
    </source>
</evidence>
<evidence type="ECO:0000256" key="5">
    <source>
        <dbReference type="ARBA" id="ARBA00022683"/>
    </source>
</evidence>
<evidence type="ECO:0000313" key="11">
    <source>
        <dbReference type="Proteomes" id="UP000199820"/>
    </source>
</evidence>
<evidence type="ECO:0000256" key="1">
    <source>
        <dbReference type="ARBA" id="ARBA00004651"/>
    </source>
</evidence>
<dbReference type="PANTHER" id="PTHR32502">
    <property type="entry name" value="N-ACETYLGALACTOSAMINE PERMEASE II COMPONENT-RELATED"/>
    <property type="match status" value="1"/>
</dbReference>
<keyword evidence="7 9" id="KW-1133">Transmembrane helix</keyword>
<dbReference type="PANTHER" id="PTHR32502:SF8">
    <property type="entry name" value="N-ACETYLGALACTOSAMINE PERMEASE IIC COMPONENT 1"/>
    <property type="match status" value="1"/>
</dbReference>
<evidence type="ECO:0000256" key="2">
    <source>
        <dbReference type="ARBA" id="ARBA00022448"/>
    </source>
</evidence>
<feature type="transmembrane region" description="Helical" evidence="9">
    <location>
        <begin position="40"/>
        <end position="66"/>
    </location>
</feature>
<feature type="transmembrane region" description="Helical" evidence="9">
    <location>
        <begin position="145"/>
        <end position="168"/>
    </location>
</feature>
<proteinExistence type="predicted"/>
<dbReference type="InterPro" id="IPR004700">
    <property type="entry name" value="PTS_IIC_man"/>
</dbReference>
<keyword evidence="3" id="KW-1003">Cell membrane</keyword>
<comment type="subcellular location">
    <subcellularLocation>
        <location evidence="1">Cell membrane</location>
        <topology evidence="1">Multi-pass membrane protein</topology>
    </subcellularLocation>
</comment>
<feature type="transmembrane region" description="Helical" evidence="9">
    <location>
        <begin position="78"/>
        <end position="102"/>
    </location>
</feature>
<dbReference type="GO" id="GO:0009401">
    <property type="term" value="P:phosphoenolpyruvate-dependent sugar phosphotransferase system"/>
    <property type="evidence" value="ECO:0007669"/>
    <property type="project" value="UniProtKB-KW"/>
</dbReference>
<feature type="transmembrane region" description="Helical" evidence="9">
    <location>
        <begin position="180"/>
        <end position="200"/>
    </location>
</feature>
<dbReference type="Pfam" id="PF03609">
    <property type="entry name" value="EII-Sor"/>
    <property type="match status" value="1"/>
</dbReference>
<reference evidence="11" key="1">
    <citation type="submission" date="2016-10" db="EMBL/GenBank/DDBJ databases">
        <authorList>
            <person name="Varghese N."/>
            <person name="Submissions S."/>
        </authorList>
    </citation>
    <scope>NUCLEOTIDE SEQUENCE [LARGE SCALE GENOMIC DNA]</scope>
    <source>
        <strain evidence="11">KH1P1</strain>
    </source>
</reference>
<dbReference type="EMBL" id="FOIL01000050">
    <property type="protein sequence ID" value="SET82809.1"/>
    <property type="molecule type" value="Genomic_DNA"/>
</dbReference>
<organism evidence="10 11">
    <name type="scientific">[Clostridium] aminophilum</name>
    <dbReference type="NCBI Taxonomy" id="1526"/>
    <lineage>
        <taxon>Bacteria</taxon>
        <taxon>Bacillati</taxon>
        <taxon>Bacillota</taxon>
        <taxon>Clostridia</taxon>
        <taxon>Lachnospirales</taxon>
        <taxon>Lachnospiraceae</taxon>
    </lineage>
</organism>
<dbReference type="InterPro" id="IPR050303">
    <property type="entry name" value="GatZ_KbaZ_carbometab"/>
</dbReference>
<name>A0A1I0HGK0_9FIRM</name>
<protein>
    <submittedName>
        <fullName evidence="10">PTS system, mannose-specific IIC component</fullName>
    </submittedName>
</protein>
<accession>A0A1I0HGK0</accession>
<evidence type="ECO:0000256" key="4">
    <source>
        <dbReference type="ARBA" id="ARBA00022597"/>
    </source>
</evidence>
<dbReference type="PROSITE" id="PS51106">
    <property type="entry name" value="PTS_EIIC_TYPE_4"/>
    <property type="match status" value="1"/>
</dbReference>
<keyword evidence="8 9" id="KW-0472">Membrane</keyword>
<dbReference type="RefSeq" id="WP_074650195.1">
    <property type="nucleotide sequence ID" value="NZ_FOIL01000050.1"/>
</dbReference>
<evidence type="ECO:0000313" key="10">
    <source>
        <dbReference type="EMBL" id="SET82809.1"/>
    </source>
</evidence>
<keyword evidence="4" id="KW-0762">Sugar transport</keyword>
<keyword evidence="5" id="KW-0598">Phosphotransferase system</keyword>
<dbReference type="OrthoDB" id="9815089at2"/>
<feature type="transmembrane region" description="Helical" evidence="9">
    <location>
        <begin position="206"/>
        <end position="237"/>
    </location>
</feature>
<evidence type="ECO:0000256" key="3">
    <source>
        <dbReference type="ARBA" id="ARBA00022475"/>
    </source>
</evidence>
<dbReference type="Proteomes" id="UP000199820">
    <property type="component" value="Unassembled WGS sequence"/>
</dbReference>
<keyword evidence="2" id="KW-0813">Transport</keyword>
<evidence type="ECO:0000256" key="6">
    <source>
        <dbReference type="ARBA" id="ARBA00022692"/>
    </source>
</evidence>
<evidence type="ECO:0000256" key="8">
    <source>
        <dbReference type="ARBA" id="ARBA00023136"/>
    </source>
</evidence>
<sequence length="266" mass="27303">MSFIQAALLGLLAGIGIWDSRVFGIMMIDRPLVLGPLVGLILGDFTTGIVIGASLELVMMGVAGIGSATPPDTVSGTILATAFAIISGLDISAAVALALPIATLGQLVGILDRTLNAAFVRQADKAADRGDYSGVDRALWCGAGLFFVSYFVLVFAGSLLGSAVIGAFVDRIPQSVIKGLSIASGMLPALGIAILMQLLFDKKNAAFFFIGWALTALMGVNTVGAAVIGTAIAYTVYHYTMATKEHAPAASCAEPSEMSDDLGGEL</sequence>
<evidence type="ECO:0000256" key="9">
    <source>
        <dbReference type="SAM" id="Phobius"/>
    </source>
</evidence>
<gene>
    <name evidence="10" type="ORF">SAMN04487771_10506</name>
</gene>